<evidence type="ECO:0000313" key="2">
    <source>
        <dbReference type="Proteomes" id="UP000832097"/>
    </source>
</evidence>
<dbReference type="EMBL" id="CP094528">
    <property type="protein sequence ID" value="UOE44952.1"/>
    <property type="molecule type" value="Genomic_DNA"/>
</dbReference>
<accession>A0ABY4C0F0</accession>
<reference evidence="1 2" key="1">
    <citation type="submission" date="2022-03" db="EMBL/GenBank/DDBJ databases">
        <title>Mucilaginibacter sp. isolated from the gut of Protaetia brevitarsis seulensis larvae.</title>
        <authorList>
            <person name="Won M."/>
            <person name="Kim S.-J."/>
            <person name="Kwon S.-W."/>
        </authorList>
    </citation>
    <scope>NUCLEOTIDE SEQUENCE [LARGE SCALE GENOMIC DNA]</scope>
    <source>
        <strain evidence="1 2">CFWR-12</strain>
    </source>
</reference>
<dbReference type="SUPFAM" id="SSF46955">
    <property type="entry name" value="Putative DNA-binding domain"/>
    <property type="match status" value="1"/>
</dbReference>
<keyword evidence="2" id="KW-1185">Reference proteome</keyword>
<sequence>MTTDTAADLPTSLTITHAPAPIAYSVKDAAKAVGVSESLLRREIRAGYLYPRYIATKQVITHADLERWARTLPTAPRA</sequence>
<dbReference type="InterPro" id="IPR009061">
    <property type="entry name" value="DNA-bd_dom_put_sf"/>
</dbReference>
<evidence type="ECO:0000313" key="1">
    <source>
        <dbReference type="EMBL" id="UOE44952.1"/>
    </source>
</evidence>
<gene>
    <name evidence="1" type="ORF">MTO99_04000</name>
</gene>
<dbReference type="RefSeq" id="WP_243557153.1">
    <property type="nucleotide sequence ID" value="NZ_CP094528.1"/>
</dbReference>
<dbReference type="Proteomes" id="UP000832097">
    <property type="component" value="Chromosome"/>
</dbReference>
<proteinExistence type="predicted"/>
<protein>
    <submittedName>
        <fullName evidence="1">Helix-turn-helix domain-containing protein</fullName>
    </submittedName>
</protein>
<organism evidence="1 2">
    <name type="scientific">Agromyces larvae</name>
    <dbReference type="NCBI Taxonomy" id="2929802"/>
    <lineage>
        <taxon>Bacteria</taxon>
        <taxon>Bacillati</taxon>
        <taxon>Actinomycetota</taxon>
        <taxon>Actinomycetes</taxon>
        <taxon>Micrococcales</taxon>
        <taxon>Microbacteriaceae</taxon>
        <taxon>Agromyces</taxon>
    </lineage>
</organism>
<name>A0ABY4C0F0_9MICO</name>